<evidence type="ECO:0000256" key="4">
    <source>
        <dbReference type="ARBA" id="ARBA00044511"/>
    </source>
</evidence>
<comment type="similarity">
    <text evidence="1">Belongs to the CCM1 family.</text>
</comment>
<evidence type="ECO:0008006" key="9">
    <source>
        <dbReference type="Google" id="ProtNLM"/>
    </source>
</evidence>
<keyword evidence="8" id="KW-1185">Reference proteome</keyword>
<evidence type="ECO:0000256" key="1">
    <source>
        <dbReference type="ARBA" id="ARBA00006192"/>
    </source>
</evidence>
<feature type="repeat" description="PPR" evidence="5">
    <location>
        <begin position="747"/>
        <end position="781"/>
    </location>
</feature>
<comment type="caution">
    <text evidence="7">The sequence shown here is derived from an EMBL/GenBank/DDBJ whole genome shotgun (WGS) entry which is preliminary data.</text>
</comment>
<protein>
    <recommendedName>
        <fullName evidence="9">Pentatricopeptide repeat-containing protein</fullName>
    </recommendedName>
</protein>
<sequence length="859" mass="95521">MRELGSVCLRCRVRLLIASRTRARRGISSYSGTAAVEADQEDGQLQNEGWVGPPTPTPRGPLGDAQPTTPTPIPRHVPSSRQSSSLAMFQSIVENQARAPSISGVQGPGTASIELVKDVAKIQTMLEREGASIAAAYSYFEEIVYPQIAKPGTVVPQIVKNQIAGVLLNQLALEKPRDFDMNHLPSVSRITEIMVELDVLRPSAWATLVIELIQHIYRQKTVPDAYSSIKDYENAMARRDALLRDLVGAWRVFCEQRATAQGNSSLKAREAGHIKPKAFREDGKPQQRPPLQEAFGAIFPQYMLQSLARATFAAFATYKLLTDPVNRTRSVKGEATQFLQMMKGLIFQARPPHRNDFGTIFDTFPDLPRFVWPTRQGNNGGNAFMDSASVFGEKSEQLRVSVHRQLGDAIKGRNLGLVNKAWLEFWGDAPVPDAARITELAKYPEMFDYFILAYTMMRRFQQAFGVWNSMERIGIKATIKTWNSMLQGCVKANNAPGIKAVWDKLIRSGTKLDIAIWTARIHGLFICGEPQAGLRALDEMAKIWAARGDPRYAAIAVQPTVEPVNAALAGLLRLKRDSDATNVLAWAAKHGIDPDIYTFNTLLRPLVRRGDMKGIDEIFDTMRSINIRADVATFTVLLEGTLNHIGDLPPEQQVALVERILSAMKSSGIEINMQTYAKILHLLLREGDRAGEPVKAVLGHIWRRGLELSSHIYTMLAEHYFSRDPPDAAAVTALIENRRLHENRGIDRVFWERVIKGYAQAGELQRALDIFDRVFVSGTTITLSTLHDLLKPLVAVGDVGAAKRLVEAARKIGKADGGDAAGGEGRRYWRHRFWHLAYEQGLMGEQLAERFRQANAGPL</sequence>
<evidence type="ECO:0000256" key="2">
    <source>
        <dbReference type="ARBA" id="ARBA00022737"/>
    </source>
</evidence>
<dbReference type="InterPro" id="IPR002885">
    <property type="entry name" value="PPR_rpt"/>
</dbReference>
<evidence type="ECO:0000313" key="8">
    <source>
        <dbReference type="Proteomes" id="UP001303760"/>
    </source>
</evidence>
<feature type="repeat" description="PPR" evidence="5">
    <location>
        <begin position="595"/>
        <end position="629"/>
    </location>
</feature>
<comment type="function">
    <text evidence="3">Regulates mitochondrial small subunit maturation by controlling 15S rRNA 5'-end processing. Localizes to the 5' precursor of the 15S rRNA in a position that is subsequently occupied by mS47 in the mature yeast mtSSU. Uses structure and sequence-specific RNA recognition, binding to a single-stranded region of the precursor and specifically recognizing bases -6 to -1. The exchange of Ccm1 for mS47 is coupled to the irreversible removal of precursor rRNA that is accompanied by conformational changes of the mitoribosomal proteins uS5m and mS26. These conformational changes signal completion of 5'-end rRNA processing through protection of the mature 5'-end of the 15S rRNA and stabilization of mS47. The removal of the 5' precursor together with the dissociation of Ccm1 may be catalyzed by the 5'-3' exoribonuclease Pet127. Involved in the specific removal of group I introns in mitochondrial encoded transcripts.</text>
</comment>
<dbReference type="EMBL" id="MU860018">
    <property type="protein sequence ID" value="KAK4241691.1"/>
    <property type="molecule type" value="Genomic_DNA"/>
</dbReference>
<feature type="region of interest" description="Disordered" evidence="6">
    <location>
        <begin position="34"/>
        <end position="81"/>
    </location>
</feature>
<dbReference type="AlphaFoldDB" id="A0AAN7CHG8"/>
<dbReference type="InterPro" id="IPR011990">
    <property type="entry name" value="TPR-like_helical_dom_sf"/>
</dbReference>
<feature type="repeat" description="PPR" evidence="5">
    <location>
        <begin position="478"/>
        <end position="512"/>
    </location>
</feature>
<reference evidence="7" key="1">
    <citation type="journal article" date="2023" name="Mol. Phylogenet. Evol.">
        <title>Genome-scale phylogeny and comparative genomics of the fungal order Sordariales.</title>
        <authorList>
            <person name="Hensen N."/>
            <person name="Bonometti L."/>
            <person name="Westerberg I."/>
            <person name="Brannstrom I.O."/>
            <person name="Guillou S."/>
            <person name="Cros-Aarteil S."/>
            <person name="Calhoun S."/>
            <person name="Haridas S."/>
            <person name="Kuo A."/>
            <person name="Mondo S."/>
            <person name="Pangilinan J."/>
            <person name="Riley R."/>
            <person name="LaButti K."/>
            <person name="Andreopoulos B."/>
            <person name="Lipzen A."/>
            <person name="Chen C."/>
            <person name="Yan M."/>
            <person name="Daum C."/>
            <person name="Ng V."/>
            <person name="Clum A."/>
            <person name="Steindorff A."/>
            <person name="Ohm R.A."/>
            <person name="Martin F."/>
            <person name="Silar P."/>
            <person name="Natvig D.O."/>
            <person name="Lalanne C."/>
            <person name="Gautier V."/>
            <person name="Ament-Velasquez S.L."/>
            <person name="Kruys A."/>
            <person name="Hutchinson M.I."/>
            <person name="Powell A.J."/>
            <person name="Barry K."/>
            <person name="Miller A.N."/>
            <person name="Grigoriev I.V."/>
            <person name="Debuchy R."/>
            <person name="Gladieux P."/>
            <person name="Hiltunen Thoren M."/>
            <person name="Johannesson H."/>
        </authorList>
    </citation>
    <scope>NUCLEOTIDE SEQUENCE</scope>
    <source>
        <strain evidence="7">CBS 532.94</strain>
    </source>
</reference>
<dbReference type="Gene3D" id="1.25.40.10">
    <property type="entry name" value="Tetratricopeptide repeat domain"/>
    <property type="match status" value="3"/>
</dbReference>
<name>A0AAN7CHG8_9PEZI</name>
<comment type="subunit">
    <text evidence="4">Binds to mitochondrial small subunit 15S rRNA.</text>
</comment>
<dbReference type="Pfam" id="PF01535">
    <property type="entry name" value="PPR"/>
    <property type="match status" value="2"/>
</dbReference>
<reference evidence="7" key="2">
    <citation type="submission" date="2023-05" db="EMBL/GenBank/DDBJ databases">
        <authorList>
            <consortium name="Lawrence Berkeley National Laboratory"/>
            <person name="Steindorff A."/>
            <person name="Hensen N."/>
            <person name="Bonometti L."/>
            <person name="Westerberg I."/>
            <person name="Brannstrom I.O."/>
            <person name="Guillou S."/>
            <person name="Cros-Aarteil S."/>
            <person name="Calhoun S."/>
            <person name="Haridas S."/>
            <person name="Kuo A."/>
            <person name="Mondo S."/>
            <person name="Pangilinan J."/>
            <person name="Riley R."/>
            <person name="Labutti K."/>
            <person name="Andreopoulos B."/>
            <person name="Lipzen A."/>
            <person name="Chen C."/>
            <person name="Yanf M."/>
            <person name="Daum C."/>
            <person name="Ng V."/>
            <person name="Clum A."/>
            <person name="Ohm R."/>
            <person name="Martin F."/>
            <person name="Silar P."/>
            <person name="Natvig D."/>
            <person name="Lalanne C."/>
            <person name="Gautier V."/>
            <person name="Ament-Velasquez S.L."/>
            <person name="Kruys A."/>
            <person name="Hutchinson M.I."/>
            <person name="Powell A.J."/>
            <person name="Barry K."/>
            <person name="Miller A.N."/>
            <person name="Grigoriev I.V."/>
            <person name="Debuchy R."/>
            <person name="Gladieux P."/>
            <person name="Thoren M.H."/>
            <person name="Johannesson H."/>
        </authorList>
    </citation>
    <scope>NUCLEOTIDE SEQUENCE</scope>
    <source>
        <strain evidence="7">CBS 532.94</strain>
    </source>
</reference>
<dbReference type="PROSITE" id="PS51375">
    <property type="entry name" value="PPR"/>
    <property type="match status" value="3"/>
</dbReference>
<organism evidence="7 8">
    <name type="scientific">Achaetomium macrosporum</name>
    <dbReference type="NCBI Taxonomy" id="79813"/>
    <lineage>
        <taxon>Eukaryota</taxon>
        <taxon>Fungi</taxon>
        <taxon>Dikarya</taxon>
        <taxon>Ascomycota</taxon>
        <taxon>Pezizomycotina</taxon>
        <taxon>Sordariomycetes</taxon>
        <taxon>Sordariomycetidae</taxon>
        <taxon>Sordariales</taxon>
        <taxon>Chaetomiaceae</taxon>
        <taxon>Achaetomium</taxon>
    </lineage>
</organism>
<evidence type="ECO:0000313" key="7">
    <source>
        <dbReference type="EMBL" id="KAK4241691.1"/>
    </source>
</evidence>
<evidence type="ECO:0000256" key="5">
    <source>
        <dbReference type="PROSITE-ProRule" id="PRU00708"/>
    </source>
</evidence>
<keyword evidence="2" id="KW-0677">Repeat</keyword>
<proteinExistence type="inferred from homology"/>
<gene>
    <name evidence="7" type="ORF">C8A03DRAFT_30134</name>
</gene>
<accession>A0AAN7CHG8</accession>
<dbReference type="PANTHER" id="PTHR47447:SF23">
    <property type="entry name" value="PENTACOTRIPEPTIDE-REPEAT REGION OF PRORP DOMAIN-CONTAINING PROTEIN"/>
    <property type="match status" value="1"/>
</dbReference>
<dbReference type="Pfam" id="PF13041">
    <property type="entry name" value="PPR_2"/>
    <property type="match status" value="1"/>
</dbReference>
<evidence type="ECO:0000256" key="6">
    <source>
        <dbReference type="SAM" id="MobiDB-lite"/>
    </source>
</evidence>
<dbReference type="Proteomes" id="UP001303760">
    <property type="component" value="Unassembled WGS sequence"/>
</dbReference>
<dbReference type="PANTHER" id="PTHR47447">
    <property type="entry name" value="OS03G0856100 PROTEIN"/>
    <property type="match status" value="1"/>
</dbReference>
<evidence type="ECO:0000256" key="3">
    <source>
        <dbReference type="ARBA" id="ARBA00044493"/>
    </source>
</evidence>